<protein>
    <submittedName>
        <fullName evidence="2">Uncharacterized protein</fullName>
    </submittedName>
</protein>
<dbReference type="Proteomes" id="UP000298663">
    <property type="component" value="Unassembled WGS sequence"/>
</dbReference>
<proteinExistence type="predicted"/>
<feature type="compositionally biased region" description="Polar residues" evidence="1">
    <location>
        <begin position="1"/>
        <end position="21"/>
    </location>
</feature>
<evidence type="ECO:0000313" key="3">
    <source>
        <dbReference type="Proteomes" id="UP000298663"/>
    </source>
</evidence>
<reference evidence="2 3" key="2">
    <citation type="journal article" date="2019" name="G3 (Bethesda)">
        <title>Hybrid Assembly of the Genome of the Entomopathogenic Nematode Steinernema carpocapsae Identifies the X-Chromosome.</title>
        <authorList>
            <person name="Serra L."/>
            <person name="Macchietto M."/>
            <person name="Macias-Munoz A."/>
            <person name="McGill C.J."/>
            <person name="Rodriguez I.M."/>
            <person name="Rodriguez B."/>
            <person name="Murad R."/>
            <person name="Mortazavi A."/>
        </authorList>
    </citation>
    <scope>NUCLEOTIDE SEQUENCE [LARGE SCALE GENOMIC DNA]</scope>
    <source>
        <strain evidence="2 3">ALL</strain>
    </source>
</reference>
<name>A0A4U5MJQ8_STECR</name>
<evidence type="ECO:0000313" key="2">
    <source>
        <dbReference type="EMBL" id="TKR69617.1"/>
    </source>
</evidence>
<evidence type="ECO:0000256" key="1">
    <source>
        <dbReference type="SAM" id="MobiDB-lite"/>
    </source>
</evidence>
<feature type="compositionally biased region" description="Basic and acidic residues" evidence="1">
    <location>
        <begin position="170"/>
        <end position="181"/>
    </location>
</feature>
<dbReference type="AlphaFoldDB" id="A0A4U5MJQ8"/>
<reference evidence="2 3" key="1">
    <citation type="journal article" date="2015" name="Genome Biol.">
        <title>Comparative genomics of Steinernema reveals deeply conserved gene regulatory networks.</title>
        <authorList>
            <person name="Dillman A.R."/>
            <person name="Macchietto M."/>
            <person name="Porter C.F."/>
            <person name="Rogers A."/>
            <person name="Williams B."/>
            <person name="Antoshechkin I."/>
            <person name="Lee M.M."/>
            <person name="Goodwin Z."/>
            <person name="Lu X."/>
            <person name="Lewis E.E."/>
            <person name="Goodrich-Blair H."/>
            <person name="Stock S.P."/>
            <person name="Adams B.J."/>
            <person name="Sternberg P.W."/>
            <person name="Mortazavi A."/>
        </authorList>
    </citation>
    <scope>NUCLEOTIDE SEQUENCE [LARGE SCALE GENOMIC DNA]</scope>
    <source>
        <strain evidence="2 3">ALL</strain>
    </source>
</reference>
<sequence>MNPKQSSNPPLKSRSLSPNDSSTRDLLPNGNPWLWIGCGLLRALPRAPEASASPEPRVSVQQDAITEVCITCSALRASVGLWMRPRVWALPTPQPLCPLRNIPQRQRILRNVSTTGRIHVKRFLKQNNRWETFQRPFQVRVHPVISSQGGQGIKIAPKHSRISASTDSSQNEKDFGAKQAK</sequence>
<feature type="region of interest" description="Disordered" evidence="1">
    <location>
        <begin position="1"/>
        <end position="25"/>
    </location>
</feature>
<gene>
    <name evidence="2" type="ORF">L596_021756</name>
</gene>
<feature type="region of interest" description="Disordered" evidence="1">
    <location>
        <begin position="148"/>
        <end position="181"/>
    </location>
</feature>
<accession>A0A4U5MJQ8</accession>
<comment type="caution">
    <text evidence="2">The sequence shown here is derived from an EMBL/GenBank/DDBJ whole genome shotgun (WGS) entry which is preliminary data.</text>
</comment>
<organism evidence="2 3">
    <name type="scientific">Steinernema carpocapsae</name>
    <name type="common">Entomopathogenic nematode</name>
    <dbReference type="NCBI Taxonomy" id="34508"/>
    <lineage>
        <taxon>Eukaryota</taxon>
        <taxon>Metazoa</taxon>
        <taxon>Ecdysozoa</taxon>
        <taxon>Nematoda</taxon>
        <taxon>Chromadorea</taxon>
        <taxon>Rhabditida</taxon>
        <taxon>Tylenchina</taxon>
        <taxon>Panagrolaimomorpha</taxon>
        <taxon>Strongyloidoidea</taxon>
        <taxon>Steinernematidae</taxon>
        <taxon>Steinernema</taxon>
    </lineage>
</organism>
<keyword evidence="3" id="KW-1185">Reference proteome</keyword>
<dbReference type="EMBL" id="AZBU02000007">
    <property type="protein sequence ID" value="TKR69617.1"/>
    <property type="molecule type" value="Genomic_DNA"/>
</dbReference>